<evidence type="ECO:0000313" key="2">
    <source>
        <dbReference type="EMBL" id="QTD57323.1"/>
    </source>
</evidence>
<dbReference type="Proteomes" id="UP000663923">
    <property type="component" value="Chromosome"/>
</dbReference>
<feature type="domain" description="Uncharacterized protein TP-0789" evidence="1">
    <location>
        <begin position="29"/>
        <end position="211"/>
    </location>
</feature>
<dbReference type="CDD" id="cd16329">
    <property type="entry name" value="LolA_like"/>
    <property type="match status" value="1"/>
</dbReference>
<accession>A0ABX7T6U8</accession>
<dbReference type="InterPro" id="IPR033399">
    <property type="entry name" value="TP_0789-like"/>
</dbReference>
<dbReference type="Gene3D" id="2.50.20.10">
    <property type="entry name" value="Lipoprotein localisation LolA/LolB/LppX"/>
    <property type="match status" value="1"/>
</dbReference>
<name>A0ABX7T6U8_9SPHN</name>
<keyword evidence="2" id="KW-0449">Lipoprotein</keyword>
<sequence length="213" mass="24891">MILRNAQGQQTKRTLQIRTLERVNGKVGDKSVLIMRTPADVKGTTFLSHAKLTKPDDQWIFLPALKRVKRIASVNKSGPFLGSEFAYEDFTSQEFGKFTYQFLRQEKCGSRICDVIERKPLYRHSGYSKQIAWIDQKDAQFRRIEFFNRAGSRVKTLKFSDYRKYSGRFWRAHRLEMTNHRNGKFTALVFGQFAFNRKLSSSDFVKGSLARLR</sequence>
<dbReference type="EMBL" id="CP071794">
    <property type="protein sequence ID" value="QTD57323.1"/>
    <property type="molecule type" value="Genomic_DNA"/>
</dbReference>
<gene>
    <name evidence="2" type="ORF">J4G78_07270</name>
</gene>
<organism evidence="2 3">
    <name type="scientific">Parasphingorhabdus cellanae</name>
    <dbReference type="NCBI Taxonomy" id="2806553"/>
    <lineage>
        <taxon>Bacteria</taxon>
        <taxon>Pseudomonadati</taxon>
        <taxon>Pseudomonadota</taxon>
        <taxon>Alphaproteobacteria</taxon>
        <taxon>Sphingomonadales</taxon>
        <taxon>Sphingomonadaceae</taxon>
        <taxon>Parasphingorhabdus</taxon>
    </lineage>
</organism>
<proteinExistence type="predicted"/>
<protein>
    <submittedName>
        <fullName evidence="2">Outer membrane lipoprotein-sorting protein</fullName>
    </submittedName>
</protein>
<evidence type="ECO:0000313" key="3">
    <source>
        <dbReference type="Proteomes" id="UP000663923"/>
    </source>
</evidence>
<reference evidence="2 3" key="1">
    <citation type="submission" date="2021-03" db="EMBL/GenBank/DDBJ databases">
        <title>Complete genome of Parasphingorhabdus_sp.JHSY0214.</title>
        <authorList>
            <person name="Yoo J.H."/>
            <person name="Bae J.W."/>
        </authorList>
    </citation>
    <scope>NUCLEOTIDE SEQUENCE [LARGE SCALE GENOMIC DNA]</scope>
    <source>
        <strain evidence="2 3">JHSY0214</strain>
    </source>
</reference>
<dbReference type="RefSeq" id="WP_207989701.1">
    <property type="nucleotide sequence ID" value="NZ_CP071794.1"/>
</dbReference>
<keyword evidence="3" id="KW-1185">Reference proteome</keyword>
<dbReference type="Pfam" id="PF17131">
    <property type="entry name" value="LolA_like"/>
    <property type="match status" value="1"/>
</dbReference>
<evidence type="ECO:0000259" key="1">
    <source>
        <dbReference type="Pfam" id="PF17131"/>
    </source>
</evidence>